<accession>A0A1E2V6Z3</accession>
<comment type="caution">
    <text evidence="2">The sequence shown here is derived from an EMBL/GenBank/DDBJ whole genome shotgun (WGS) entry which is preliminary data.</text>
</comment>
<dbReference type="EMBL" id="MDTQ01000001">
    <property type="protein sequence ID" value="ODC02757.1"/>
    <property type="molecule type" value="Genomic_DNA"/>
</dbReference>
<evidence type="ECO:0000313" key="2">
    <source>
        <dbReference type="EMBL" id="ODC02757.1"/>
    </source>
</evidence>
<reference evidence="2 3" key="1">
    <citation type="submission" date="2016-08" db="EMBL/GenBank/DDBJ databases">
        <authorList>
            <person name="Seilhamer J.J."/>
        </authorList>
    </citation>
    <scope>NUCLEOTIDE SEQUENCE [LARGE SCALE GENOMIC DNA]</scope>
    <source>
        <strain evidence="2 3">PH27A</strain>
    </source>
</reference>
<sequence length="339" mass="38227">MCASSASFPGYDLIGDVHGCGATLVHLLNLLGYRLTEGCYRHPEGRKVIFVGDIIDRGPRIREALNLVRAMVDSGEAEIVMGNHEYNMLAFSTPGRPGSGRDHLRAHTERHSRIVRETLEQFAGHADEWADHLRWFQQIPLALEKDGLRVVHACWDPQLMPRFLARYPDARIDADFLHASVEPGSFEFHVMDRCTRGCHMPLPPGVRIHSGDGFTRNSFRVHFWAENPQTYGDVVFQPDNLPGDLEDQPISDEDREALCFYGPDEPHLFVGHYWCEGFPAVVRPNITCVDYSAVKFGRLVAYRYDGEATLSAKRFVWVDVQGEERPPIDELAAEGDSAP</sequence>
<dbReference type="PANTHER" id="PTHR42850:SF7">
    <property type="entry name" value="BIS(5'-NUCLEOSYL)-TETRAPHOSPHATASE PRPE [ASYMMETRICAL]"/>
    <property type="match status" value="1"/>
</dbReference>
<gene>
    <name evidence="2" type="ORF">BFW38_03555</name>
</gene>
<proteinExistence type="predicted"/>
<dbReference type="Gene3D" id="3.60.21.10">
    <property type="match status" value="1"/>
</dbReference>
<dbReference type="STRING" id="197479.BFW38_03555"/>
<dbReference type="GO" id="GO:0016791">
    <property type="term" value="F:phosphatase activity"/>
    <property type="evidence" value="ECO:0007669"/>
    <property type="project" value="TreeGrafter"/>
</dbReference>
<dbReference type="InterPro" id="IPR004843">
    <property type="entry name" value="Calcineurin-like_PHP"/>
</dbReference>
<dbReference type="Proteomes" id="UP000094291">
    <property type="component" value="Unassembled WGS sequence"/>
</dbReference>
<dbReference type="GO" id="GO:0005737">
    <property type="term" value="C:cytoplasm"/>
    <property type="evidence" value="ECO:0007669"/>
    <property type="project" value="TreeGrafter"/>
</dbReference>
<evidence type="ECO:0000259" key="1">
    <source>
        <dbReference type="Pfam" id="PF00149"/>
    </source>
</evidence>
<name>A0A1E2V6Z3_9GAMM</name>
<protein>
    <submittedName>
        <fullName evidence="2">Serine/threonine protein phosphatase</fullName>
    </submittedName>
</protein>
<organism evidence="2 3">
    <name type="scientific">Terasakiispira papahanaumokuakeensis</name>
    <dbReference type="NCBI Taxonomy" id="197479"/>
    <lineage>
        <taxon>Bacteria</taxon>
        <taxon>Pseudomonadati</taxon>
        <taxon>Pseudomonadota</taxon>
        <taxon>Gammaproteobacteria</taxon>
        <taxon>Oceanospirillales</taxon>
        <taxon>Terasakiispira</taxon>
    </lineage>
</organism>
<dbReference type="InterPro" id="IPR029052">
    <property type="entry name" value="Metallo-depent_PP-like"/>
</dbReference>
<keyword evidence="3" id="KW-1185">Reference proteome</keyword>
<dbReference type="PANTHER" id="PTHR42850">
    <property type="entry name" value="METALLOPHOSPHOESTERASE"/>
    <property type="match status" value="1"/>
</dbReference>
<evidence type="ECO:0000313" key="3">
    <source>
        <dbReference type="Proteomes" id="UP000094291"/>
    </source>
</evidence>
<dbReference type="AlphaFoldDB" id="A0A1E2V6Z3"/>
<dbReference type="OrthoDB" id="9807890at2"/>
<dbReference type="Pfam" id="PF00149">
    <property type="entry name" value="Metallophos"/>
    <property type="match status" value="1"/>
</dbReference>
<dbReference type="SUPFAM" id="SSF56300">
    <property type="entry name" value="Metallo-dependent phosphatases"/>
    <property type="match status" value="1"/>
</dbReference>
<dbReference type="InterPro" id="IPR050126">
    <property type="entry name" value="Ap4A_hydrolase"/>
</dbReference>
<feature type="domain" description="Calcineurin-like phosphoesterase" evidence="1">
    <location>
        <begin position="13"/>
        <end position="144"/>
    </location>
</feature>